<gene>
    <name evidence="2" type="ORF">AN1_LOCUS17538</name>
    <name evidence="1" type="ORF">C24_LOCUS17435</name>
</gene>
<dbReference type="EMBL" id="CACSHJ010000095">
    <property type="protein sequence ID" value="CAA0394312.1"/>
    <property type="molecule type" value="Genomic_DNA"/>
</dbReference>
<evidence type="ECO:0000313" key="4">
    <source>
        <dbReference type="Proteomes" id="UP000434276"/>
    </source>
</evidence>
<dbReference type="ExpressionAtlas" id="A0A5S9XQS5">
    <property type="expression patterns" value="baseline"/>
</dbReference>
<organism evidence="1 4">
    <name type="scientific">Arabidopsis thaliana</name>
    <name type="common">Mouse-ear cress</name>
    <dbReference type="NCBI Taxonomy" id="3702"/>
    <lineage>
        <taxon>Eukaryota</taxon>
        <taxon>Viridiplantae</taxon>
        <taxon>Streptophyta</taxon>
        <taxon>Embryophyta</taxon>
        <taxon>Tracheophyta</taxon>
        <taxon>Spermatophyta</taxon>
        <taxon>Magnoliopsida</taxon>
        <taxon>eudicotyledons</taxon>
        <taxon>Gunneridae</taxon>
        <taxon>Pentapetalae</taxon>
        <taxon>rosids</taxon>
        <taxon>malvids</taxon>
        <taxon>Brassicales</taxon>
        <taxon>Brassicaceae</taxon>
        <taxon>Camelineae</taxon>
        <taxon>Arabidopsis</taxon>
    </lineage>
</organism>
<dbReference type="AlphaFoldDB" id="A0A5S9XQS5"/>
<name>A0A5S9XQS5_ARATH</name>
<evidence type="ECO:0000313" key="2">
    <source>
        <dbReference type="EMBL" id="VYS62111.1"/>
    </source>
</evidence>
<dbReference type="EMBL" id="CACRSJ010000109">
    <property type="protein sequence ID" value="VYS62111.1"/>
    <property type="molecule type" value="Genomic_DNA"/>
</dbReference>
<accession>A0A5S9XQS5</accession>
<reference evidence="1 4" key="1">
    <citation type="submission" date="2019-12" db="EMBL/GenBank/DDBJ databases">
        <authorList>
            <person name="Jiao W.-B."/>
            <person name="Schneeberger K."/>
        </authorList>
    </citation>
    <scope>NUCLEOTIDE SEQUENCE [LARGE SCALE GENOMIC DNA]</scope>
    <source>
        <strain evidence="3">cv. An-1</strain>
        <strain evidence="4">cv. C24</strain>
    </source>
</reference>
<proteinExistence type="predicted"/>
<evidence type="ECO:0000313" key="1">
    <source>
        <dbReference type="EMBL" id="CAA0394312.1"/>
    </source>
</evidence>
<evidence type="ECO:0000313" key="3">
    <source>
        <dbReference type="Proteomes" id="UP000426265"/>
    </source>
</evidence>
<sequence>MAGPLESLSHMFPFTATDSATIKEIFTVRLTYSKSKAKCMYLYNANNGIDIEKPHPLDVKN</sequence>
<accession>A0A654FMP6</accession>
<protein>
    <submittedName>
        <fullName evidence="1">Uncharacterized protein</fullName>
    </submittedName>
</protein>
<dbReference type="Proteomes" id="UP000426265">
    <property type="component" value="Unassembled WGS sequence"/>
</dbReference>
<dbReference type="Proteomes" id="UP000434276">
    <property type="component" value="Unassembled WGS sequence"/>
</dbReference>